<feature type="transmembrane region" description="Helical" evidence="3">
    <location>
        <begin position="83"/>
        <end position="103"/>
    </location>
</feature>
<keyword evidence="3" id="KW-0472">Membrane</keyword>
<keyword evidence="1 2" id="KW-0808">Transferase</keyword>
<dbReference type="PROSITE" id="PS00379">
    <property type="entry name" value="CDP_ALCOHOL_P_TRANSF"/>
    <property type="match status" value="1"/>
</dbReference>
<accession>A0A1T4VTD3</accession>
<keyword evidence="3" id="KW-1133">Transmembrane helix</keyword>
<comment type="similarity">
    <text evidence="2">Belongs to the CDP-alcohol phosphatidyltransferase class-I family.</text>
</comment>
<evidence type="ECO:0000256" key="3">
    <source>
        <dbReference type="SAM" id="Phobius"/>
    </source>
</evidence>
<keyword evidence="3" id="KW-0812">Transmembrane</keyword>
<dbReference type="Pfam" id="PF01066">
    <property type="entry name" value="CDP-OH_P_transf"/>
    <property type="match status" value="1"/>
</dbReference>
<dbReference type="AlphaFoldDB" id="A0A1T4VTD3"/>
<reference evidence="4 5" key="1">
    <citation type="submission" date="2017-02" db="EMBL/GenBank/DDBJ databases">
        <authorList>
            <person name="Peterson S.W."/>
        </authorList>
    </citation>
    <scope>NUCLEOTIDE SEQUENCE [LARGE SCALE GENOMIC DNA]</scope>
    <source>
        <strain evidence="4 5">ATCC 35992</strain>
    </source>
</reference>
<dbReference type="STRING" id="39495.SAMN02745111_01551"/>
<feature type="transmembrane region" description="Helical" evidence="3">
    <location>
        <begin position="115"/>
        <end position="133"/>
    </location>
</feature>
<evidence type="ECO:0000313" key="5">
    <source>
        <dbReference type="Proteomes" id="UP000190814"/>
    </source>
</evidence>
<dbReference type="InterPro" id="IPR043130">
    <property type="entry name" value="CDP-OH_PTrfase_TM_dom"/>
</dbReference>
<name>A0A1T4VTD3_9FIRM</name>
<dbReference type="RefSeq" id="WP_078766519.1">
    <property type="nucleotide sequence ID" value="NZ_FUXZ01000009.1"/>
</dbReference>
<dbReference type="GO" id="GO:0016020">
    <property type="term" value="C:membrane"/>
    <property type="evidence" value="ECO:0007669"/>
    <property type="project" value="InterPro"/>
</dbReference>
<dbReference type="GO" id="GO:0008654">
    <property type="term" value="P:phospholipid biosynthetic process"/>
    <property type="evidence" value="ECO:0007669"/>
    <property type="project" value="InterPro"/>
</dbReference>
<protein>
    <submittedName>
        <fullName evidence="4">CDP-diacylglycerol--glycerol-3-phosphate 3-phosphatidyltransferase</fullName>
    </submittedName>
</protein>
<proteinExistence type="inferred from homology"/>
<dbReference type="InterPro" id="IPR048254">
    <property type="entry name" value="CDP_ALCOHOL_P_TRANSF_CS"/>
</dbReference>
<keyword evidence="5" id="KW-1185">Reference proteome</keyword>
<dbReference type="Proteomes" id="UP000190814">
    <property type="component" value="Unassembled WGS sequence"/>
</dbReference>
<organism evidence="4 5">
    <name type="scientific">Eubacterium uniforme</name>
    <dbReference type="NCBI Taxonomy" id="39495"/>
    <lineage>
        <taxon>Bacteria</taxon>
        <taxon>Bacillati</taxon>
        <taxon>Bacillota</taxon>
        <taxon>Clostridia</taxon>
        <taxon>Eubacteriales</taxon>
        <taxon>Eubacteriaceae</taxon>
        <taxon>Eubacterium</taxon>
    </lineage>
</organism>
<gene>
    <name evidence="4" type="ORF">SAMN02745111_01551</name>
</gene>
<sequence length="169" mass="18522">MANIITGIRILLSVVLIFCPVLSPTFYVVYILAGVTDMIDGMIAREMGTISEFGSKLDTVADFVLVVVCMIKLIPAIHVPSWLVIWIIVIAIIKVINLISGYVMRKEVVALHTVMNKLTGILLFILPMTLRFIDLKYSGAFVSAVATFAAIQEGYIIRSGTEVTVDATE</sequence>
<feature type="transmembrane region" description="Helical" evidence="3">
    <location>
        <begin position="12"/>
        <end position="36"/>
    </location>
</feature>
<evidence type="ECO:0000313" key="4">
    <source>
        <dbReference type="EMBL" id="SKA68223.1"/>
    </source>
</evidence>
<evidence type="ECO:0000256" key="2">
    <source>
        <dbReference type="RuleBase" id="RU003750"/>
    </source>
</evidence>
<dbReference type="InterPro" id="IPR000462">
    <property type="entry name" value="CDP-OH_P_trans"/>
</dbReference>
<dbReference type="Gene3D" id="1.20.120.1760">
    <property type="match status" value="1"/>
</dbReference>
<evidence type="ECO:0000256" key="1">
    <source>
        <dbReference type="ARBA" id="ARBA00022679"/>
    </source>
</evidence>
<dbReference type="OrthoDB" id="9796672at2"/>
<dbReference type="GO" id="GO:0016780">
    <property type="term" value="F:phosphotransferase activity, for other substituted phosphate groups"/>
    <property type="evidence" value="ECO:0007669"/>
    <property type="project" value="InterPro"/>
</dbReference>
<dbReference type="EMBL" id="FUXZ01000009">
    <property type="protein sequence ID" value="SKA68223.1"/>
    <property type="molecule type" value="Genomic_DNA"/>
</dbReference>